<dbReference type="InterPro" id="IPR016516">
    <property type="entry name" value="UCP07580"/>
</dbReference>
<keyword evidence="1" id="KW-0472">Membrane</keyword>
<reference evidence="2" key="1">
    <citation type="journal article" date="2021" name="PeerJ">
        <title>Extensive microbial diversity within the chicken gut microbiome revealed by metagenomics and culture.</title>
        <authorList>
            <person name="Gilroy R."/>
            <person name="Ravi A."/>
            <person name="Getino M."/>
            <person name="Pursley I."/>
            <person name="Horton D.L."/>
            <person name="Alikhan N.F."/>
            <person name="Baker D."/>
            <person name="Gharbi K."/>
            <person name="Hall N."/>
            <person name="Watson M."/>
            <person name="Adriaenssens E.M."/>
            <person name="Foster-Nyarko E."/>
            <person name="Jarju S."/>
            <person name="Secka A."/>
            <person name="Antonio M."/>
            <person name="Oren A."/>
            <person name="Chaudhuri R.R."/>
            <person name="La Ragione R."/>
            <person name="Hildebrand F."/>
            <person name="Pallen M.J."/>
        </authorList>
    </citation>
    <scope>NUCLEOTIDE SEQUENCE</scope>
    <source>
        <strain evidence="2">CHK135-1449</strain>
    </source>
</reference>
<dbReference type="Proteomes" id="UP000787156">
    <property type="component" value="Unassembled WGS sequence"/>
</dbReference>
<sequence length="104" mass="11803">VAYDVFEGVFGKGSKSYLLRTSSLVAAMVTLFFVHSYFILRLLKEDQHLNISALKDIYIFGYSPSKGIIAGMTKEMLMYFKPGFHPNDLDSRSLLTSWKQKLGL</sequence>
<keyword evidence="1" id="KW-1133">Transmembrane helix</keyword>
<reference evidence="2" key="2">
    <citation type="submission" date="2021-09" db="EMBL/GenBank/DDBJ databases">
        <authorList>
            <person name="Gilroy R."/>
        </authorList>
    </citation>
    <scope>NUCLEOTIDE SEQUENCE</scope>
    <source>
        <strain evidence="2">CHK135-1449</strain>
    </source>
</reference>
<organism evidence="2 3">
    <name type="scientific">Acinetobacter lwoffii</name>
    <dbReference type="NCBI Taxonomy" id="28090"/>
    <lineage>
        <taxon>Bacteria</taxon>
        <taxon>Pseudomonadati</taxon>
        <taxon>Pseudomonadota</taxon>
        <taxon>Gammaproteobacteria</taxon>
        <taxon>Moraxellales</taxon>
        <taxon>Moraxellaceae</taxon>
        <taxon>Acinetobacter</taxon>
    </lineage>
</organism>
<feature type="non-terminal residue" evidence="2">
    <location>
        <position position="1"/>
    </location>
</feature>
<gene>
    <name evidence="2" type="ORF">K8V79_11010</name>
</gene>
<keyword evidence="1" id="KW-0812">Transmembrane</keyword>
<evidence type="ECO:0000256" key="1">
    <source>
        <dbReference type="SAM" id="Phobius"/>
    </source>
</evidence>
<accession>A0A9D2ZZX3</accession>
<proteinExistence type="predicted"/>
<name>A0A9D2ZZX3_ACILW</name>
<comment type="caution">
    <text evidence="2">The sequence shown here is derived from an EMBL/GenBank/DDBJ whole genome shotgun (WGS) entry which is preliminary data.</text>
</comment>
<evidence type="ECO:0000313" key="2">
    <source>
        <dbReference type="EMBL" id="HJF28743.1"/>
    </source>
</evidence>
<evidence type="ECO:0000313" key="3">
    <source>
        <dbReference type="Proteomes" id="UP000787156"/>
    </source>
</evidence>
<dbReference type="EMBL" id="DYWX01000118">
    <property type="protein sequence ID" value="HJF28743.1"/>
    <property type="molecule type" value="Genomic_DNA"/>
</dbReference>
<dbReference type="GO" id="GO:0016787">
    <property type="term" value="F:hydrolase activity"/>
    <property type="evidence" value="ECO:0007669"/>
    <property type="project" value="UniProtKB-KW"/>
</dbReference>
<keyword evidence="2" id="KW-0378">Hydrolase</keyword>
<dbReference type="AlphaFoldDB" id="A0A9D2ZZX3"/>
<dbReference type="Pfam" id="PF10118">
    <property type="entry name" value="Metal_hydrol"/>
    <property type="match status" value="1"/>
</dbReference>
<feature type="transmembrane region" description="Helical" evidence="1">
    <location>
        <begin position="17"/>
        <end position="40"/>
    </location>
</feature>
<protein>
    <submittedName>
        <fullName evidence="2">Metal-dependent hydrolase</fullName>
    </submittedName>
</protein>